<feature type="transmembrane region" description="Helical" evidence="6">
    <location>
        <begin position="262"/>
        <end position="287"/>
    </location>
</feature>
<dbReference type="InterPro" id="IPR036259">
    <property type="entry name" value="MFS_trans_sf"/>
</dbReference>
<dbReference type="Proteomes" id="UP001596028">
    <property type="component" value="Unassembled WGS sequence"/>
</dbReference>
<dbReference type="InterPro" id="IPR011701">
    <property type="entry name" value="MFS"/>
</dbReference>
<feature type="transmembrane region" description="Helical" evidence="6">
    <location>
        <begin position="18"/>
        <end position="37"/>
    </location>
</feature>
<feature type="transmembrane region" description="Helical" evidence="6">
    <location>
        <begin position="293"/>
        <end position="310"/>
    </location>
</feature>
<keyword evidence="3 6" id="KW-0812">Transmembrane</keyword>
<accession>A0ABV9FJA8</accession>
<feature type="transmembrane region" description="Helical" evidence="6">
    <location>
        <begin position="349"/>
        <end position="370"/>
    </location>
</feature>
<comment type="caution">
    <text evidence="8">The sequence shown here is derived from an EMBL/GenBank/DDBJ whole genome shotgun (WGS) entry which is preliminary data.</text>
</comment>
<dbReference type="EMBL" id="JBHSEP010000020">
    <property type="protein sequence ID" value="MFC4600845.1"/>
    <property type="molecule type" value="Genomic_DNA"/>
</dbReference>
<evidence type="ECO:0000256" key="6">
    <source>
        <dbReference type="SAM" id="Phobius"/>
    </source>
</evidence>
<feature type="transmembrane region" description="Helical" evidence="6">
    <location>
        <begin position="49"/>
        <end position="69"/>
    </location>
</feature>
<evidence type="ECO:0000259" key="7">
    <source>
        <dbReference type="PROSITE" id="PS50850"/>
    </source>
</evidence>
<feature type="transmembrane region" description="Helical" evidence="6">
    <location>
        <begin position="144"/>
        <end position="165"/>
    </location>
</feature>
<dbReference type="PROSITE" id="PS50850">
    <property type="entry name" value="MFS"/>
    <property type="match status" value="1"/>
</dbReference>
<keyword evidence="9" id="KW-1185">Reference proteome</keyword>
<feature type="transmembrane region" description="Helical" evidence="6">
    <location>
        <begin position="382"/>
        <end position="407"/>
    </location>
</feature>
<dbReference type="PANTHER" id="PTHR42718:SF9">
    <property type="entry name" value="MAJOR FACILITATOR SUPERFAMILY MULTIDRUG TRANSPORTER MFSC"/>
    <property type="match status" value="1"/>
</dbReference>
<feature type="transmembrane region" description="Helical" evidence="6">
    <location>
        <begin position="81"/>
        <end position="104"/>
    </location>
</feature>
<proteinExistence type="predicted"/>
<dbReference type="SUPFAM" id="SSF103473">
    <property type="entry name" value="MFS general substrate transporter"/>
    <property type="match status" value="1"/>
</dbReference>
<organism evidence="8 9">
    <name type="scientific">Cohnella hongkongensis</name>
    <dbReference type="NCBI Taxonomy" id="178337"/>
    <lineage>
        <taxon>Bacteria</taxon>
        <taxon>Bacillati</taxon>
        <taxon>Bacillota</taxon>
        <taxon>Bacilli</taxon>
        <taxon>Bacillales</taxon>
        <taxon>Paenibacillaceae</taxon>
        <taxon>Cohnella</taxon>
    </lineage>
</organism>
<dbReference type="Gene3D" id="1.20.1250.20">
    <property type="entry name" value="MFS general substrate transporter like domains"/>
    <property type="match status" value="1"/>
</dbReference>
<evidence type="ECO:0000313" key="8">
    <source>
        <dbReference type="EMBL" id="MFC4600845.1"/>
    </source>
</evidence>
<feature type="transmembrane region" description="Helical" evidence="6">
    <location>
        <begin position="225"/>
        <end position="242"/>
    </location>
</feature>
<protein>
    <submittedName>
        <fullName evidence="8">MFS transporter</fullName>
    </submittedName>
</protein>
<feature type="transmembrane region" description="Helical" evidence="6">
    <location>
        <begin position="427"/>
        <end position="446"/>
    </location>
</feature>
<dbReference type="RefSeq" id="WP_378100304.1">
    <property type="nucleotide sequence ID" value="NZ_JBHSEP010000020.1"/>
</dbReference>
<evidence type="ECO:0000256" key="3">
    <source>
        <dbReference type="ARBA" id="ARBA00022692"/>
    </source>
</evidence>
<dbReference type="CDD" id="cd17321">
    <property type="entry name" value="MFS_MMR_MDR_like"/>
    <property type="match status" value="1"/>
</dbReference>
<dbReference type="PANTHER" id="PTHR42718">
    <property type="entry name" value="MAJOR FACILITATOR SUPERFAMILY MULTIDRUG TRANSPORTER MFSC"/>
    <property type="match status" value="1"/>
</dbReference>
<name>A0ABV9FJA8_9BACL</name>
<evidence type="ECO:0000256" key="4">
    <source>
        <dbReference type="ARBA" id="ARBA00022989"/>
    </source>
</evidence>
<dbReference type="InterPro" id="IPR020846">
    <property type="entry name" value="MFS_dom"/>
</dbReference>
<evidence type="ECO:0000313" key="9">
    <source>
        <dbReference type="Proteomes" id="UP001596028"/>
    </source>
</evidence>
<feature type="domain" description="Major facilitator superfamily (MFS) profile" evidence="7">
    <location>
        <begin position="15"/>
        <end position="453"/>
    </location>
</feature>
<evidence type="ECO:0000256" key="1">
    <source>
        <dbReference type="ARBA" id="ARBA00004651"/>
    </source>
</evidence>
<dbReference type="Pfam" id="PF07690">
    <property type="entry name" value="MFS_1"/>
    <property type="match status" value="1"/>
</dbReference>
<feature type="transmembrane region" description="Helical" evidence="6">
    <location>
        <begin position="110"/>
        <end position="132"/>
    </location>
</feature>
<reference evidence="9" key="1">
    <citation type="journal article" date="2019" name="Int. J. Syst. Evol. Microbiol.">
        <title>The Global Catalogue of Microorganisms (GCM) 10K type strain sequencing project: providing services to taxonomists for standard genome sequencing and annotation.</title>
        <authorList>
            <consortium name="The Broad Institute Genomics Platform"/>
            <consortium name="The Broad Institute Genome Sequencing Center for Infectious Disease"/>
            <person name="Wu L."/>
            <person name="Ma J."/>
        </authorList>
    </citation>
    <scope>NUCLEOTIDE SEQUENCE [LARGE SCALE GENOMIC DNA]</scope>
    <source>
        <strain evidence="9">CCUG 49571</strain>
    </source>
</reference>
<keyword evidence="4 6" id="KW-1133">Transmembrane helix</keyword>
<evidence type="ECO:0000256" key="5">
    <source>
        <dbReference type="ARBA" id="ARBA00023136"/>
    </source>
</evidence>
<gene>
    <name evidence="8" type="ORF">ACFO3S_21555</name>
</gene>
<comment type="subcellular location">
    <subcellularLocation>
        <location evidence="1">Cell membrane</location>
        <topology evidence="1">Multi-pass membrane protein</topology>
    </subcellularLocation>
</comment>
<keyword evidence="5 6" id="KW-0472">Membrane</keyword>
<feature type="transmembrane region" description="Helical" evidence="6">
    <location>
        <begin position="322"/>
        <end position="343"/>
    </location>
</feature>
<keyword evidence="2" id="KW-0813">Transport</keyword>
<evidence type="ECO:0000256" key="2">
    <source>
        <dbReference type="ARBA" id="ARBA00022448"/>
    </source>
</evidence>
<sequence length="461" mass="49799">MEADQAFREKTGIKLMRFMLATVALSSMSVLMFSIVIPEIARELELSLAQVSWLSSGYILVYAFGTVTYGKLADRFQLKNILTFGLILFATGSLIGLFSPSFAAALAGRLIQAAGASVVPAMAMLIPVRYFAPERRASAMSMTAIGLALGNVLGPVVSAMIVSFAGWRWLFVPPMLLLVLLPFFRKYLDLPASAPSARFDGWGGALLLAAMSLLLLGITYGSWELIVLGVLTLPAFYLRIRYSRHPFIQPQLFRNAGYRTGLLMTILVAGIANGLFYLSPIMFAGVYEMKAEWIGYALVPAAFASALLGKKGGKLADRKGSFALYSLAAGLMIACFVLLSVSVGEIGMWFIPFILILGNVGQTFMQVAIANAVSTTLPPDQVGVGMGLFSMSNFIALGMSTGLYSLLVEGGALGWSLLHDDPLSSMFGNLYLILALMHALLLGYYYRSQVKRKTLSSVVLK</sequence>
<dbReference type="Gene3D" id="1.20.1720.10">
    <property type="entry name" value="Multidrug resistance protein D"/>
    <property type="match status" value="1"/>
</dbReference>
<dbReference type="PRINTS" id="PR01036">
    <property type="entry name" value="TCRTETB"/>
</dbReference>